<sequence>MKTLEELNTPIFWAEGHPGSLERDKWVISVTGKCVNPQQFTWQQLLQLPQKEVMGRLTSVTRWSVEGLWTGIAFSTILDIVKMLPSCKYLRFWSIGEIYDTSIPVDIALKEKSLLAHSFNKEYLSEDYGGPVRVFVPYLWGYKSAKSVVKIELMEYYIPGFWENRGYSDSGEIEPGPCRDLNADGEIKYIQGPGEVIF</sequence>
<gene>
    <name evidence="1" type="ORF">E0946_03365</name>
</gene>
<protein>
    <submittedName>
        <fullName evidence="1">Molybdopterin-binding oxidoreductase</fullName>
    </submittedName>
</protein>
<dbReference type="Proteomes" id="UP000294588">
    <property type="component" value="Unassembled WGS sequence"/>
</dbReference>
<name>A0AC61QJM6_9BACT</name>
<accession>A0AC61QJM6</accession>
<keyword evidence="2" id="KW-1185">Reference proteome</keyword>
<comment type="caution">
    <text evidence="1">The sequence shown here is derived from an EMBL/GenBank/DDBJ whole genome shotgun (WGS) entry which is preliminary data.</text>
</comment>
<reference evidence="1" key="1">
    <citation type="submission" date="2019-03" db="EMBL/GenBank/DDBJ databases">
        <title>Candidatus Syntrophosphaera thermopropionivorans: a novel player in syntrophic propionate oxidation during anaerobic digestion.</title>
        <authorList>
            <person name="Dyksma S."/>
        </authorList>
    </citation>
    <scope>NUCLEOTIDE SEQUENCE</scope>
    <source>
        <strain evidence="1">W5</strain>
    </source>
</reference>
<organism evidence="1 2">
    <name type="scientific">Candidatus Syntrophosphaera thermopropionivorans</name>
    <dbReference type="NCBI Taxonomy" id="2593015"/>
    <lineage>
        <taxon>Bacteria</taxon>
        <taxon>Pseudomonadati</taxon>
        <taxon>Candidatus Cloacimonadota</taxon>
        <taxon>Candidatus Cloacimonadia</taxon>
        <taxon>Candidatus Cloacimonadales</taxon>
        <taxon>Candidatus Cloacimonadaceae</taxon>
        <taxon>Candidatus Syntrophosphaera</taxon>
    </lineage>
</organism>
<evidence type="ECO:0000313" key="1">
    <source>
        <dbReference type="EMBL" id="TDF73412.1"/>
    </source>
</evidence>
<dbReference type="EMBL" id="SMOG01000006">
    <property type="protein sequence ID" value="TDF73412.1"/>
    <property type="molecule type" value="Genomic_DNA"/>
</dbReference>
<evidence type="ECO:0000313" key="2">
    <source>
        <dbReference type="Proteomes" id="UP000294588"/>
    </source>
</evidence>
<proteinExistence type="predicted"/>